<reference evidence="1" key="1">
    <citation type="submission" date="2022-07" db="EMBL/GenBank/DDBJ databases">
        <title>Genome Sequence of Phlebia brevispora.</title>
        <authorList>
            <person name="Buettner E."/>
        </authorList>
    </citation>
    <scope>NUCLEOTIDE SEQUENCE</scope>
    <source>
        <strain evidence="1">MPL23</strain>
    </source>
</reference>
<keyword evidence="2" id="KW-1185">Reference proteome</keyword>
<dbReference type="EMBL" id="JANHOG010000689">
    <property type="protein sequence ID" value="KAJ3552223.1"/>
    <property type="molecule type" value="Genomic_DNA"/>
</dbReference>
<accession>A0ACC1T3L3</accession>
<gene>
    <name evidence="1" type="ORF">NM688_g4261</name>
</gene>
<evidence type="ECO:0000313" key="1">
    <source>
        <dbReference type="EMBL" id="KAJ3552223.1"/>
    </source>
</evidence>
<organism evidence="1 2">
    <name type="scientific">Phlebia brevispora</name>
    <dbReference type="NCBI Taxonomy" id="194682"/>
    <lineage>
        <taxon>Eukaryota</taxon>
        <taxon>Fungi</taxon>
        <taxon>Dikarya</taxon>
        <taxon>Basidiomycota</taxon>
        <taxon>Agaricomycotina</taxon>
        <taxon>Agaricomycetes</taxon>
        <taxon>Polyporales</taxon>
        <taxon>Meruliaceae</taxon>
        <taxon>Phlebia</taxon>
    </lineage>
</organism>
<dbReference type="Proteomes" id="UP001148662">
    <property type="component" value="Unassembled WGS sequence"/>
</dbReference>
<sequence>MSISTTSEVTTADVDEPSRKRPLEEGEVDESAEVARKKQRLDDPPDVEMREPKEGPDQEPGELVMPSCSPPKNPLEDIPAENAGDADADALQQHAPPPSSPPMTGVTENMEGNESSAPDAPLQAPSAPEEAGEIIAESSTARDPACAPETLELPPPLTTGLRDLSLSASSSDVPMPSEPLPSPPFAPSPPTTTASLLGTTPPQLGSSTTIEVRVKQEVSDPVRPPSPSSTRSTTESSGVTPAELAKFSIRHLDLAYNKSKGKMVCRMCILRKTKDKMWKVSAFPEVASTWTQLRDHCADAHPAGFLRLVELSPAKAAEMRERMEKQ</sequence>
<proteinExistence type="predicted"/>
<protein>
    <submittedName>
        <fullName evidence="1">Uncharacterized protein</fullName>
    </submittedName>
</protein>
<name>A0ACC1T3L3_9APHY</name>
<evidence type="ECO:0000313" key="2">
    <source>
        <dbReference type="Proteomes" id="UP001148662"/>
    </source>
</evidence>
<comment type="caution">
    <text evidence="1">The sequence shown here is derived from an EMBL/GenBank/DDBJ whole genome shotgun (WGS) entry which is preliminary data.</text>
</comment>